<evidence type="ECO:0000313" key="2">
    <source>
        <dbReference type="EMBL" id="RUT41483.1"/>
    </source>
</evidence>
<dbReference type="InterPro" id="IPR011009">
    <property type="entry name" value="Kinase-like_dom_sf"/>
</dbReference>
<gene>
    <name evidence="2" type="ORF">EJP82_23345</name>
</gene>
<protein>
    <submittedName>
        <fullName evidence="2">Aminoglycoside phosphotransferase family protein</fullName>
    </submittedName>
</protein>
<evidence type="ECO:0000313" key="3">
    <source>
        <dbReference type="Proteomes" id="UP000279446"/>
    </source>
</evidence>
<name>A0A433Y1G8_9BACL</name>
<evidence type="ECO:0000259" key="1">
    <source>
        <dbReference type="Pfam" id="PF01636"/>
    </source>
</evidence>
<dbReference type="RefSeq" id="WP_127194469.1">
    <property type="nucleotide sequence ID" value="NZ_RZNY01000029.1"/>
</dbReference>
<accession>A0A433Y1G8</accession>
<dbReference type="Gene3D" id="3.90.1200.10">
    <property type="match status" value="1"/>
</dbReference>
<dbReference type="Proteomes" id="UP000279446">
    <property type="component" value="Unassembled WGS sequence"/>
</dbReference>
<dbReference type="GO" id="GO:0016740">
    <property type="term" value="F:transferase activity"/>
    <property type="evidence" value="ECO:0007669"/>
    <property type="project" value="UniProtKB-KW"/>
</dbReference>
<reference evidence="2 3" key="1">
    <citation type="submission" date="2018-12" db="EMBL/GenBank/DDBJ databases">
        <authorList>
            <person name="Sun L."/>
            <person name="Chen Z."/>
        </authorList>
    </citation>
    <scope>NUCLEOTIDE SEQUENCE [LARGE SCALE GENOMIC DNA]</scope>
    <source>
        <strain evidence="2 3">DSM 15890</strain>
    </source>
</reference>
<feature type="domain" description="Aminoglycoside phosphotransferase" evidence="1">
    <location>
        <begin position="33"/>
        <end position="272"/>
    </location>
</feature>
<dbReference type="EMBL" id="RZNY01000029">
    <property type="protein sequence ID" value="RUT41483.1"/>
    <property type="molecule type" value="Genomic_DNA"/>
</dbReference>
<dbReference type="Pfam" id="PF01636">
    <property type="entry name" value="APH"/>
    <property type="match status" value="1"/>
</dbReference>
<dbReference type="PANTHER" id="PTHR21310:SF15">
    <property type="entry name" value="AMINOGLYCOSIDE PHOSPHOTRANSFERASE DOMAIN-CONTAINING PROTEIN"/>
    <property type="match status" value="1"/>
</dbReference>
<comment type="caution">
    <text evidence="2">The sequence shown here is derived from an EMBL/GenBank/DDBJ whole genome shotgun (WGS) entry which is preliminary data.</text>
</comment>
<dbReference type="InterPro" id="IPR051678">
    <property type="entry name" value="AGP_Transferase"/>
</dbReference>
<sequence length="327" mass="38112">MNVNSKLYEELSAQKIYEIAHKHFGSFTNIEFSLLKGGLFNTTYKLILDSPLREFILRVGPVNRQYLLPFEQNLMNAEVEVYKLFSENQIPCPRVLVCDSTKSIVNRDYMITEYIQSVPLSDDSIPQDVKDELYEQAGRWTAQIHSITGAKFGRLSDIQQGSGYDRWDDFLRVQAMETGEKCLEFEVFDRNVVSRIIKIYEDHSKLYENITIPQLIHADLWAGNILVRLDTITNKYELAAIIDADRALFGDVDFEFASPWITNEPFLKGYGHHDKVNDTTQALKIDTYRLLFHFIDTYVWKVQYNNMVEYENNRQKIMELLNSIENG</sequence>
<dbReference type="AlphaFoldDB" id="A0A433Y1G8"/>
<dbReference type="PANTHER" id="PTHR21310">
    <property type="entry name" value="AMINOGLYCOSIDE PHOSPHOTRANSFERASE-RELATED-RELATED"/>
    <property type="match status" value="1"/>
</dbReference>
<keyword evidence="2" id="KW-0808">Transferase</keyword>
<dbReference type="InterPro" id="IPR002575">
    <property type="entry name" value="Aminoglycoside_PTrfase"/>
</dbReference>
<dbReference type="Gene3D" id="3.30.200.20">
    <property type="entry name" value="Phosphorylase Kinase, domain 1"/>
    <property type="match status" value="1"/>
</dbReference>
<dbReference type="SUPFAM" id="SSF56112">
    <property type="entry name" value="Protein kinase-like (PK-like)"/>
    <property type="match status" value="1"/>
</dbReference>
<organism evidence="2 3">
    <name type="scientific">Paenibacillus anaericanus</name>
    <dbReference type="NCBI Taxonomy" id="170367"/>
    <lineage>
        <taxon>Bacteria</taxon>
        <taxon>Bacillati</taxon>
        <taxon>Bacillota</taxon>
        <taxon>Bacilli</taxon>
        <taxon>Bacillales</taxon>
        <taxon>Paenibacillaceae</taxon>
        <taxon>Paenibacillus</taxon>
    </lineage>
</organism>
<keyword evidence="3" id="KW-1185">Reference proteome</keyword>
<dbReference type="OrthoDB" id="334783at2"/>
<proteinExistence type="predicted"/>